<feature type="transmembrane region" description="Helical" evidence="1">
    <location>
        <begin position="12"/>
        <end position="38"/>
    </location>
</feature>
<accession>A0A2L2SW82</accession>
<evidence type="ECO:0000313" key="3">
    <source>
        <dbReference type="Proteomes" id="UP000245910"/>
    </source>
</evidence>
<dbReference type="AlphaFoldDB" id="A0A2L2SW82"/>
<evidence type="ECO:0000313" key="2">
    <source>
        <dbReference type="EMBL" id="CEI60908.1"/>
    </source>
</evidence>
<dbReference type="Proteomes" id="UP000245910">
    <property type="component" value="Chromosome II"/>
</dbReference>
<organism evidence="2 3">
    <name type="scientific">Fusarium venenatum</name>
    <dbReference type="NCBI Taxonomy" id="56646"/>
    <lineage>
        <taxon>Eukaryota</taxon>
        <taxon>Fungi</taxon>
        <taxon>Dikarya</taxon>
        <taxon>Ascomycota</taxon>
        <taxon>Pezizomycotina</taxon>
        <taxon>Sordariomycetes</taxon>
        <taxon>Hypocreomycetidae</taxon>
        <taxon>Hypocreales</taxon>
        <taxon>Nectriaceae</taxon>
        <taxon>Fusarium</taxon>
    </lineage>
</organism>
<dbReference type="EMBL" id="LN649230">
    <property type="protein sequence ID" value="CEI60908.1"/>
    <property type="molecule type" value="Genomic_DNA"/>
</dbReference>
<name>A0A2L2SW82_9HYPO</name>
<keyword evidence="1" id="KW-1133">Transmembrane helix</keyword>
<keyword evidence="1" id="KW-0472">Membrane</keyword>
<keyword evidence="3" id="KW-1185">Reference proteome</keyword>
<proteinExistence type="predicted"/>
<sequence length="71" mass="7766">MTLSLPPHSTPSIYSLLFSSSTLLYSTLLYSTLSIYCLKNKPDQLFRSLSGIGLPIAHHHSSHSSQAFLSA</sequence>
<evidence type="ECO:0000256" key="1">
    <source>
        <dbReference type="SAM" id="Phobius"/>
    </source>
</evidence>
<protein>
    <submittedName>
        <fullName evidence="2">Uncharacterized protein</fullName>
    </submittedName>
</protein>
<keyword evidence="1" id="KW-0812">Transmembrane</keyword>
<reference evidence="3" key="1">
    <citation type="submission" date="2014-10" db="EMBL/GenBank/DDBJ databases">
        <authorList>
            <person name="King R."/>
        </authorList>
    </citation>
    <scope>NUCLEOTIDE SEQUENCE [LARGE SCALE GENOMIC DNA]</scope>
    <source>
        <strain evidence="3">A3/5</strain>
    </source>
</reference>